<feature type="region of interest" description="Disordered" evidence="1">
    <location>
        <begin position="824"/>
        <end position="859"/>
    </location>
</feature>
<feature type="compositionally biased region" description="Basic and acidic residues" evidence="1">
    <location>
        <begin position="179"/>
        <end position="201"/>
    </location>
</feature>
<dbReference type="InterPro" id="IPR029058">
    <property type="entry name" value="AB_hydrolase_fold"/>
</dbReference>
<name>A0A0L1IS66_ASPN3</name>
<feature type="compositionally biased region" description="Basic and acidic residues" evidence="1">
    <location>
        <begin position="550"/>
        <end position="559"/>
    </location>
</feature>
<gene>
    <name evidence="2" type="ORF">ANOM_010433</name>
</gene>
<accession>A0A0L1IS66</accession>
<feature type="region of interest" description="Disordered" evidence="1">
    <location>
        <begin position="662"/>
        <end position="714"/>
    </location>
</feature>
<dbReference type="EMBL" id="JNOM01000365">
    <property type="protein sequence ID" value="KNG82230.1"/>
    <property type="molecule type" value="Genomic_DNA"/>
</dbReference>
<dbReference type="GeneID" id="26812237"/>
<dbReference type="Proteomes" id="UP000037505">
    <property type="component" value="Unassembled WGS sequence"/>
</dbReference>
<evidence type="ECO:0000313" key="2">
    <source>
        <dbReference type="EMBL" id="KNG82230.1"/>
    </source>
</evidence>
<feature type="region of interest" description="Disordered" evidence="1">
    <location>
        <begin position="540"/>
        <end position="646"/>
    </location>
</feature>
<feature type="compositionally biased region" description="Polar residues" evidence="1">
    <location>
        <begin position="297"/>
        <end position="320"/>
    </location>
</feature>
<feature type="compositionally biased region" description="Low complexity" evidence="1">
    <location>
        <begin position="256"/>
        <end position="275"/>
    </location>
</feature>
<evidence type="ECO:0008006" key="4">
    <source>
        <dbReference type="Google" id="ProtNLM"/>
    </source>
</evidence>
<comment type="caution">
    <text evidence="2">The sequence shown here is derived from an EMBL/GenBank/DDBJ whole genome shotgun (WGS) entry which is preliminary data.</text>
</comment>
<reference evidence="2 3" key="1">
    <citation type="submission" date="2014-06" db="EMBL/GenBank/DDBJ databases">
        <title>The Genome of the Aflatoxigenic Filamentous Fungus Aspergillus nomius.</title>
        <authorList>
            <person name="Moore M.G."/>
            <person name="Shannon B.M."/>
            <person name="Brian M.M."/>
        </authorList>
    </citation>
    <scope>NUCLEOTIDE SEQUENCE [LARGE SCALE GENOMIC DNA]</scope>
    <source>
        <strain evidence="2 3">NRRL 13137</strain>
    </source>
</reference>
<dbReference type="RefSeq" id="XP_015403153.1">
    <property type="nucleotide sequence ID" value="XM_015555689.1"/>
</dbReference>
<feature type="compositionally biased region" description="Polar residues" evidence="1">
    <location>
        <begin position="86"/>
        <end position="103"/>
    </location>
</feature>
<feature type="compositionally biased region" description="Polar residues" evidence="1">
    <location>
        <begin position="387"/>
        <end position="399"/>
    </location>
</feature>
<dbReference type="PANTHER" id="PTHR39606">
    <property type="entry name" value="SURFACE PROTEIN, PUTATIVE-RELATED"/>
    <property type="match status" value="1"/>
</dbReference>
<evidence type="ECO:0000256" key="1">
    <source>
        <dbReference type="SAM" id="MobiDB-lite"/>
    </source>
</evidence>
<feature type="compositionally biased region" description="Basic and acidic residues" evidence="1">
    <location>
        <begin position="139"/>
        <end position="159"/>
    </location>
</feature>
<feature type="compositionally biased region" description="Polar residues" evidence="1">
    <location>
        <begin position="1"/>
        <end position="27"/>
    </location>
</feature>
<feature type="compositionally biased region" description="Basic and acidic residues" evidence="1">
    <location>
        <begin position="279"/>
        <end position="291"/>
    </location>
</feature>
<feature type="compositionally biased region" description="Polar residues" evidence="1">
    <location>
        <begin position="590"/>
        <end position="630"/>
    </location>
</feature>
<feature type="region of interest" description="Disordered" evidence="1">
    <location>
        <begin position="1"/>
        <end position="404"/>
    </location>
</feature>
<feature type="compositionally biased region" description="Polar residues" evidence="1">
    <location>
        <begin position="164"/>
        <end position="174"/>
    </location>
</feature>
<proteinExistence type="predicted"/>
<keyword evidence="3" id="KW-1185">Reference proteome</keyword>
<feature type="compositionally biased region" description="Basic and acidic residues" evidence="1">
    <location>
        <begin position="324"/>
        <end position="336"/>
    </location>
</feature>
<organism evidence="2 3">
    <name type="scientific">Aspergillus nomiae NRRL (strain ATCC 15546 / NRRL 13137 / CBS 260.88 / M93)</name>
    <dbReference type="NCBI Taxonomy" id="1509407"/>
    <lineage>
        <taxon>Eukaryota</taxon>
        <taxon>Fungi</taxon>
        <taxon>Dikarya</taxon>
        <taxon>Ascomycota</taxon>
        <taxon>Pezizomycotina</taxon>
        <taxon>Eurotiomycetes</taxon>
        <taxon>Eurotiomycetidae</taxon>
        <taxon>Eurotiales</taxon>
        <taxon>Aspergillaceae</taxon>
        <taxon>Aspergillus</taxon>
        <taxon>Aspergillus subgen. Circumdati</taxon>
    </lineage>
</organism>
<feature type="compositionally biased region" description="Polar residues" evidence="1">
    <location>
        <begin position="339"/>
        <end position="372"/>
    </location>
</feature>
<evidence type="ECO:0000313" key="3">
    <source>
        <dbReference type="Proteomes" id="UP000037505"/>
    </source>
</evidence>
<dbReference type="PANTHER" id="PTHR39606:SF1">
    <property type="entry name" value="CELL SURFACE PROTEIN"/>
    <property type="match status" value="1"/>
</dbReference>
<feature type="compositionally biased region" description="Polar residues" evidence="1">
    <location>
        <begin position="662"/>
        <end position="683"/>
    </location>
</feature>
<feature type="region of interest" description="Disordered" evidence="1">
    <location>
        <begin position="1134"/>
        <end position="1167"/>
    </location>
</feature>
<feature type="compositionally biased region" description="Basic and acidic residues" evidence="1">
    <location>
        <begin position="104"/>
        <end position="118"/>
    </location>
</feature>
<feature type="compositionally biased region" description="Basic and acidic residues" evidence="1">
    <location>
        <begin position="222"/>
        <end position="242"/>
    </location>
</feature>
<protein>
    <recommendedName>
        <fullName evidence="4">Phosphatidylcholine-sterol O-acyltransferase</fullName>
    </recommendedName>
</protein>
<dbReference type="Gene3D" id="3.40.50.1820">
    <property type="entry name" value="alpha/beta hydrolase"/>
    <property type="match status" value="1"/>
</dbReference>
<sequence length="1334" mass="142579">MSSTQPPYYSSSFGDPTQHPSSSQPIGTQIGGVDPSDPRTGPAPHTAGPHKSDLANKLDPRVDSDLSKEKKSSNAGIGGAGGASNTHTGSAQRTAGPHTSDTGNKLDPRVDSDKDNRARHAPGTVASDARTGPAPRTAGPHESDMGNKLDPRVDSDVDNRASGAVSSNTRTGHAQRTAGPHDSDMGNKLDPRVDSDVDNRARHAPGTLASDARTGPASRTAGPHESDMGNKLDPRVDSDLDNRAQYAPQTTHNRNTSHLAGTGATTSSTTGPHSSKIGNKMDPRVDSDLDNRAQYAPGTTKTGNENPYATQDTSLSSGSNAGPHESKMTNKLDPRVDAQTGNVSSKTTSQPHGSQFAGNTHSQYGTNATELSTGAGYASSGVGYRPAQSSGSAPGSKSAQKGADIGSSVKGAFAGAHGMGESLRGGLNAAVDKTFGHEEGVSKNDAIASQGEREMRSGNFSRGNAFSPSSLILPSNMAVPAAPPASHDPVNAAGEPSRFLSRPLIAGNTSSDSDEPVVNGVDVAREDEADGMVGVSIGRAQSRMKARSTPAEEKTRAMEHNGGYFDPIPDTDDSSGLYTSEITDEPEELPQSSKPEASQPSASLQNVAHQNGTAFSKDGSNSRTSFTRSILKNGLPLRPRAWSGDTMKKFLPDLGYLTKRTSLPFRSSQNRSRSQTLKPSSSKLALDQEGESHAKPRRRSWNDSDSNNVLVDEPISDLKPIDGATAAKHSFTRRPSATVSGAPLMLRRSSSDQSLYLRASSTASSLDQRPQYEHIHSQVNSRFKAIKDSLQDSSSRLLSMPSLHLQDLRSDWGYKPFLGDVANRKGNNYADEPPPTSDAPREQAPPQFGARPPRVNSNSWHPVLNEAMSALTGDVVIMGGYRGSILRSAKPPQRQLWVPMKVGLNLRKVDLEVGLNPEDEERMEETIIPSGVLSHIGPVDICRRLMKHLRKSENAVKGDLRVWDYGYDWRLSPHLLSKKLIKFLEGLPCNAPGVPPEKRGAYVVAHSLGGLITRHAVNQRPELFAGVLYAGVPQHCVNILGPLRNGDDVLLSSRVLTAQVNFTFRTSFALLPEDGHCFIDKRTKEEYRVDFFNAQDWDEYRLSPVINPALPPMTNKGFGLGGNIGKRFSAVLGSKDSLPSEDTPDDDQQDPNQPGRSNPNPITDPAEKLAPSIEGVVGPTSNLRGSANVKSTTTVTIPRATAITYLERTLSEVRRFKQELAFNPSHQSSNSYPPFAVLYGKSVPTVYGARISTREQIKHQDAYDDLAFAAGDGVCLASAAMLPPGYRIIKHGLVRSDRGHVGLLGDLEGVGQCLRALVRGRREGVGISDSPLST</sequence>
<feature type="compositionally biased region" description="Basic and acidic residues" evidence="1">
    <location>
        <begin position="50"/>
        <end position="72"/>
    </location>
</feature>
<dbReference type="SUPFAM" id="SSF53474">
    <property type="entry name" value="alpha/beta-Hydrolases"/>
    <property type="match status" value="1"/>
</dbReference>
<dbReference type="OrthoDB" id="10250441at2759"/>